<dbReference type="SMART" id="SM00906">
    <property type="entry name" value="Fungal_trans"/>
    <property type="match status" value="2"/>
</dbReference>
<keyword evidence="3" id="KW-0805">Transcription regulation</keyword>
<evidence type="ECO:0000256" key="7">
    <source>
        <dbReference type="SAM" id="MobiDB-lite"/>
    </source>
</evidence>
<dbReference type="InParanoid" id="A5DLG5"/>
<evidence type="ECO:0000256" key="1">
    <source>
        <dbReference type="ARBA" id="ARBA00004123"/>
    </source>
</evidence>
<dbReference type="CDD" id="cd00067">
    <property type="entry name" value="GAL4"/>
    <property type="match status" value="1"/>
</dbReference>
<gene>
    <name evidence="9" type="ORF">PGUG_04116</name>
</gene>
<keyword evidence="4" id="KW-0238">DNA-binding</keyword>
<dbReference type="GO" id="GO:0043565">
    <property type="term" value="F:sequence-specific DNA binding"/>
    <property type="evidence" value="ECO:0007669"/>
    <property type="project" value="TreeGrafter"/>
</dbReference>
<dbReference type="InterPro" id="IPR001138">
    <property type="entry name" value="Zn2Cys6_DnaBD"/>
</dbReference>
<dbReference type="GO" id="GO:0005634">
    <property type="term" value="C:nucleus"/>
    <property type="evidence" value="ECO:0007669"/>
    <property type="project" value="UniProtKB-SubCell"/>
</dbReference>
<organism evidence="9 10">
    <name type="scientific">Meyerozyma guilliermondii (strain ATCC 6260 / CBS 566 / DSM 6381 / JCM 1539 / NBRC 10279 / NRRL Y-324)</name>
    <name type="common">Yeast</name>
    <name type="synonym">Candida guilliermondii</name>
    <dbReference type="NCBI Taxonomy" id="294746"/>
    <lineage>
        <taxon>Eukaryota</taxon>
        <taxon>Fungi</taxon>
        <taxon>Dikarya</taxon>
        <taxon>Ascomycota</taxon>
        <taxon>Saccharomycotina</taxon>
        <taxon>Pichiomycetes</taxon>
        <taxon>Debaryomycetaceae</taxon>
        <taxon>Meyerozyma</taxon>
    </lineage>
</organism>
<dbReference type="GO" id="GO:0045944">
    <property type="term" value="P:positive regulation of transcription by RNA polymerase II"/>
    <property type="evidence" value="ECO:0007669"/>
    <property type="project" value="TreeGrafter"/>
</dbReference>
<feature type="domain" description="Zn(2)-C6 fungal-type" evidence="8">
    <location>
        <begin position="97"/>
        <end position="126"/>
    </location>
</feature>
<dbReference type="FunCoup" id="A5DLG5">
    <property type="interactions" value="96"/>
</dbReference>
<dbReference type="KEGG" id="pgu:PGUG_04116"/>
<evidence type="ECO:0000313" key="10">
    <source>
        <dbReference type="Proteomes" id="UP000001997"/>
    </source>
</evidence>
<dbReference type="RefSeq" id="XP_001483387.2">
    <property type="nucleotide sequence ID" value="XM_001483337.1"/>
</dbReference>
<comment type="subcellular location">
    <subcellularLocation>
        <location evidence="1">Nucleus</location>
    </subcellularLocation>
</comment>
<accession>A5DLG5</accession>
<dbReference type="InterPro" id="IPR036864">
    <property type="entry name" value="Zn2-C6_fun-type_DNA-bd_sf"/>
</dbReference>
<evidence type="ECO:0000313" key="9">
    <source>
        <dbReference type="EMBL" id="EDK40018.2"/>
    </source>
</evidence>
<dbReference type="OMA" id="YDLVLCI"/>
<dbReference type="VEuPathDB" id="FungiDB:PGUG_04116"/>
<proteinExistence type="predicted"/>
<dbReference type="PROSITE" id="PS00463">
    <property type="entry name" value="ZN2_CY6_FUNGAL_1"/>
    <property type="match status" value="1"/>
</dbReference>
<dbReference type="SMART" id="SM00066">
    <property type="entry name" value="GAL4"/>
    <property type="match status" value="1"/>
</dbReference>
<evidence type="ECO:0000256" key="2">
    <source>
        <dbReference type="ARBA" id="ARBA00022723"/>
    </source>
</evidence>
<sequence length="794" mass="90157">MFISTMDKRDNKPLLYSGMSFHNSSTESNMRKRALDSDLPGSNLLPGMHPTLGSGPTPSIFPVHVPPPMAHQSADLRSQTPVDARESQRVRVRASKACDRCRSQKVKCSGEQPCLNCSKHNKECVFSKLTDNGTKSLGRNLDINVPVLFGSSASAPAPDSSYVMHLENRVRYLESLLTPHSSSIAPLHINTGEQENPRPPILSAVTSKWRFSRRHQNRLLHDLCSTLYTTLSDENKVLVSVPRSQYFGWNLSGVKYIPSEPLPTAPQLDVDEADLVDYFFREINSVFGAIHEPVFREQLMAYNELVKEEADKQNQSSESLARFNSARLFSAQLYLMYALSTRFKEFSKPQGPSMAALEAEVAAFRYGYSVVNLLSFEWESFELVQAWILITLYLRISHRQTSANTALNRATTMVRSMGLGQNHMVMANSTPYEQLKAKRIFWAVFTMERVFGLQTGRYGALTMEHVKRPFPILDYESENDTWLPKPAFALLHIARIATYVHTSEHDDFDLIKYQQVEKELEDLNRWFVENEFSDTDLFSKNRRSQISGLALAQIKLHYYDLIMCVHGKILFDFLGKRIVNEGLKIDRVFTSCMGILGVLEKVHRAKLLYVPWYSTLVLLFNVGVNSLTLIHAGQRVQQAKHMFRTAIKLITVLQKAAVHNDQGKIQAKHRFTMVRECLWALKMTSRTLSLRLQQDFSDLNNIGVDHGSSEVNKQHFSQMGIAEEDYGEGSSSQQTPNPPQSKYNPFYAPSSTMPQPIPDLDVTPGSSSSGILDENLHLGNLQWFDQWMDFNYDI</sequence>
<dbReference type="InterPro" id="IPR007219">
    <property type="entry name" value="XnlR_reg_dom"/>
</dbReference>
<reference evidence="9 10" key="1">
    <citation type="journal article" date="2009" name="Nature">
        <title>Evolution of pathogenicity and sexual reproduction in eight Candida genomes.</title>
        <authorList>
            <person name="Butler G."/>
            <person name="Rasmussen M.D."/>
            <person name="Lin M.F."/>
            <person name="Santos M.A."/>
            <person name="Sakthikumar S."/>
            <person name="Munro C.A."/>
            <person name="Rheinbay E."/>
            <person name="Grabherr M."/>
            <person name="Forche A."/>
            <person name="Reedy J.L."/>
            <person name="Agrafioti I."/>
            <person name="Arnaud M.B."/>
            <person name="Bates S."/>
            <person name="Brown A.J."/>
            <person name="Brunke S."/>
            <person name="Costanzo M.C."/>
            <person name="Fitzpatrick D.A."/>
            <person name="de Groot P.W."/>
            <person name="Harris D."/>
            <person name="Hoyer L.L."/>
            <person name="Hube B."/>
            <person name="Klis F.M."/>
            <person name="Kodira C."/>
            <person name="Lennard N."/>
            <person name="Logue M.E."/>
            <person name="Martin R."/>
            <person name="Neiman A.M."/>
            <person name="Nikolaou E."/>
            <person name="Quail M.A."/>
            <person name="Quinn J."/>
            <person name="Santos M.C."/>
            <person name="Schmitzberger F.F."/>
            <person name="Sherlock G."/>
            <person name="Shah P."/>
            <person name="Silverstein K.A."/>
            <person name="Skrzypek M.S."/>
            <person name="Soll D."/>
            <person name="Staggs R."/>
            <person name="Stansfield I."/>
            <person name="Stumpf M.P."/>
            <person name="Sudbery P.E."/>
            <person name="Srikantha T."/>
            <person name="Zeng Q."/>
            <person name="Berman J."/>
            <person name="Berriman M."/>
            <person name="Heitman J."/>
            <person name="Gow N.A."/>
            <person name="Lorenz M.C."/>
            <person name="Birren B.W."/>
            <person name="Kellis M."/>
            <person name="Cuomo C.A."/>
        </authorList>
    </citation>
    <scope>NUCLEOTIDE SEQUENCE [LARGE SCALE GENOMIC DNA]</scope>
    <source>
        <strain evidence="10">ATCC 6260 / CBS 566 / DSM 6381 / JCM 1539 / NBRC 10279 / NRRL Y-324</strain>
    </source>
</reference>
<dbReference type="CDD" id="cd12148">
    <property type="entry name" value="fungal_TF_MHR"/>
    <property type="match status" value="1"/>
</dbReference>
<keyword evidence="10" id="KW-1185">Reference proteome</keyword>
<keyword evidence="5" id="KW-0804">Transcription</keyword>
<dbReference type="GO" id="GO:0008270">
    <property type="term" value="F:zinc ion binding"/>
    <property type="evidence" value="ECO:0007669"/>
    <property type="project" value="InterPro"/>
</dbReference>
<keyword evidence="6" id="KW-0539">Nucleus</keyword>
<dbReference type="EMBL" id="CH408159">
    <property type="protein sequence ID" value="EDK40018.2"/>
    <property type="molecule type" value="Genomic_DNA"/>
</dbReference>
<dbReference type="PANTHER" id="PTHR47540:SF2">
    <property type="entry name" value="ZN(II)2CYS6 TRANSCRIPTION FACTOR (EUROFUNG)"/>
    <property type="match status" value="1"/>
</dbReference>
<dbReference type="PROSITE" id="PS50048">
    <property type="entry name" value="ZN2_CY6_FUNGAL_2"/>
    <property type="match status" value="1"/>
</dbReference>
<dbReference type="Pfam" id="PF00172">
    <property type="entry name" value="Zn_clus"/>
    <property type="match status" value="1"/>
</dbReference>
<dbReference type="GO" id="GO:0006351">
    <property type="term" value="P:DNA-templated transcription"/>
    <property type="evidence" value="ECO:0007669"/>
    <property type="project" value="InterPro"/>
</dbReference>
<evidence type="ECO:0000256" key="6">
    <source>
        <dbReference type="ARBA" id="ARBA00023242"/>
    </source>
</evidence>
<keyword evidence="2" id="KW-0479">Metal-binding</keyword>
<dbReference type="OrthoDB" id="4064873at2759"/>
<dbReference type="GO" id="GO:0000981">
    <property type="term" value="F:DNA-binding transcription factor activity, RNA polymerase II-specific"/>
    <property type="evidence" value="ECO:0007669"/>
    <property type="project" value="InterPro"/>
</dbReference>
<evidence type="ECO:0000259" key="8">
    <source>
        <dbReference type="PROSITE" id="PS50048"/>
    </source>
</evidence>
<dbReference type="Pfam" id="PF04082">
    <property type="entry name" value="Fungal_trans"/>
    <property type="match status" value="1"/>
</dbReference>
<dbReference type="Gene3D" id="4.10.240.10">
    <property type="entry name" value="Zn(2)-C6 fungal-type DNA-binding domain"/>
    <property type="match status" value="1"/>
</dbReference>
<dbReference type="PANTHER" id="PTHR47540">
    <property type="entry name" value="THIAMINE REPRESSIBLE GENES REGULATORY PROTEIN THI5"/>
    <property type="match status" value="1"/>
</dbReference>
<dbReference type="SUPFAM" id="SSF57701">
    <property type="entry name" value="Zn2/Cys6 DNA-binding domain"/>
    <property type="match status" value="1"/>
</dbReference>
<dbReference type="HOGENOM" id="CLU_012010_0_0_1"/>
<evidence type="ECO:0000256" key="5">
    <source>
        <dbReference type="ARBA" id="ARBA00023163"/>
    </source>
</evidence>
<dbReference type="eggNOG" id="ENOG502RBGV">
    <property type="taxonomic scope" value="Eukaryota"/>
</dbReference>
<evidence type="ECO:0000256" key="4">
    <source>
        <dbReference type="ARBA" id="ARBA00023125"/>
    </source>
</evidence>
<feature type="region of interest" description="Disordered" evidence="7">
    <location>
        <begin position="724"/>
        <end position="766"/>
    </location>
</feature>
<dbReference type="STRING" id="294746.A5DLG5"/>
<evidence type="ECO:0000256" key="3">
    <source>
        <dbReference type="ARBA" id="ARBA00023015"/>
    </source>
</evidence>
<dbReference type="GeneID" id="5125264"/>
<dbReference type="Proteomes" id="UP000001997">
    <property type="component" value="Unassembled WGS sequence"/>
</dbReference>
<name>A5DLG5_PICGU</name>
<dbReference type="AlphaFoldDB" id="A5DLG5"/>
<dbReference type="InterPro" id="IPR051711">
    <property type="entry name" value="Stress_Response_Reg"/>
</dbReference>
<protein>
    <recommendedName>
        <fullName evidence="8">Zn(2)-C6 fungal-type domain-containing protein</fullName>
    </recommendedName>
</protein>